<keyword evidence="2" id="KW-0614">Plasmid</keyword>
<name>A0A7G5F634_9ENTR</name>
<dbReference type="RefSeq" id="WP_106671844.1">
    <property type="nucleotide sequence ID" value="NZ_MN423365.1"/>
</dbReference>
<accession>A0A7G5F634</accession>
<organism evidence="2">
    <name type="scientific">Leclercia adecarboxylata</name>
    <dbReference type="NCBI Taxonomy" id="83655"/>
    <lineage>
        <taxon>Bacteria</taxon>
        <taxon>Pseudomonadati</taxon>
        <taxon>Pseudomonadota</taxon>
        <taxon>Gammaproteobacteria</taxon>
        <taxon>Enterobacterales</taxon>
        <taxon>Enterobacteriaceae</taxon>
        <taxon>Leclercia</taxon>
    </lineage>
</organism>
<protein>
    <submittedName>
        <fullName evidence="2">Uncharacterized protein</fullName>
    </submittedName>
</protein>
<feature type="transmembrane region" description="Helical" evidence="1">
    <location>
        <begin position="51"/>
        <end position="71"/>
    </location>
</feature>
<evidence type="ECO:0000256" key="1">
    <source>
        <dbReference type="SAM" id="Phobius"/>
    </source>
</evidence>
<proteinExistence type="predicted"/>
<evidence type="ECO:0000313" key="2">
    <source>
        <dbReference type="EMBL" id="QMV81709.1"/>
    </source>
</evidence>
<feature type="transmembrane region" description="Helical" evidence="1">
    <location>
        <begin position="170"/>
        <end position="192"/>
    </location>
</feature>
<keyword evidence="1" id="KW-0472">Membrane</keyword>
<dbReference type="EMBL" id="MN423365">
    <property type="protein sequence ID" value="QMV81709.1"/>
    <property type="molecule type" value="Genomic_DNA"/>
</dbReference>
<keyword evidence="1" id="KW-1133">Transmembrane helix</keyword>
<keyword evidence="1" id="KW-0812">Transmembrane</keyword>
<sequence>MLGKFLKSVSWQVRTELHRRLKSNRDRKNLSWNLVERILVASSTHYIRAMLFLWAIAAVALGVVICLRPVLHPFALQHFEKITELPGWMSNLLGSQLTIIGIVFPLVVGLISVLFQKKSARIHIQSAYQLYSGYMFSGLSGLSLAAFILLSGMTSSLGDKYLNTAFAATAFLWMLFNIVLSIWFFITSLNVLDEDKRDRLMNKYFLAQIVNGYIYKAYAQAWIRYPGYHIGENYLGEIKILPYSVSGKEEMEHIQCDVNKNDVVLDIHIRPLLFLLKRLKTVGGKDAKIIILPSFGDQPGELTILSSTGIKPLSTLWCSLYKRCIVTGQPEKSRSLDDITFDFFGEAYDALNDKNIGVFRTGVNRLTDTYTSIKRSFAHEDGGNLLDEVKESGFGPSFSDSFHYDLRKFIRETVKSTETSGEYFHEAMYIPLQVYKKSDSTSFTDFKQFTLSLFRVWHVLNEWKAGLGVSLSASQEQTHQELIRSFIGLWEGWSMGLIIGKSESKDFAGRLMYHLHNTVCLLIPPLVADNTSSTKYAHDVLCLWHSQSRFTRHWEEEYRWHSFFLTPDYLSLEETNSQWKTLLRGNLYKEKAALSIMFANALSDMRLLISGYLIAHFEPQQNIDIADLVNHLITSKLFEERDTYDTLTPEFRNAVDIIDMILRIEHCNHHTDASWYSGLSETIEAMNSFNDKRLIPGRTYTGVRDDLGSLYGAFSLLAIKLARPGEQVTQRVNEALAGGLFSYFSKSRAVTILKGMKRDPLVPYSGYIIPEEDYAANVILFNDIVDKYIEVFNRSIAADIIAAEVDTERLRNTDIRLTEEFPGALHEDILLTHFRFTEDSKYHHNWKMRYIPVGVTKDYVAKGLNHNIYGNFPSVSEVKRNILHGLHYLLGRSQARLVMKINSLEDIIKKVAKASADQNNYILVIYGTRFSEELRELIYQRERHAALDIHVDVSARGVNSLPFRINNCQIYQVHNRRLDYSLLISSESFGELKLFRYPDGTLFNTFYRSSDDPLEGVMKTLWEMDMQVTGPLVARFEHI</sequence>
<dbReference type="AlphaFoldDB" id="A0A7G5F634"/>
<feature type="transmembrane region" description="Helical" evidence="1">
    <location>
        <begin position="127"/>
        <end position="150"/>
    </location>
</feature>
<reference evidence="2" key="1">
    <citation type="submission" date="2019-09" db="EMBL/GenBank/DDBJ databases">
        <authorList>
            <person name="Zhou D."/>
            <person name="Xu Y."/>
        </authorList>
    </citation>
    <scope>NUCLEOTIDE SEQUENCE</scope>
    <source>
        <strain evidence="2">L21</strain>
        <plasmid evidence="2">pL21-1NR</plasmid>
    </source>
</reference>
<geneLocation type="plasmid" evidence="2">
    <name>pL21-1NR</name>
</geneLocation>
<feature type="transmembrane region" description="Helical" evidence="1">
    <location>
        <begin position="91"/>
        <end position="115"/>
    </location>
</feature>